<evidence type="ECO:0000313" key="14">
    <source>
        <dbReference type="Proteomes" id="UP000615796"/>
    </source>
</evidence>
<sequence>MFNKRQWCLFSGNHICQRLVVRLFASLALSVLLILLSFTAVEMVLYERFLTLPNKVQRELQQLSASANQQRQLGAETLAQWEISQPYLLYVIDSTNHVVSGRDIHPHVQMKMRNARQLTEPMGTRVSKPMIIVPMSDGYSLMVQLPWQQHPASRAGYYLWSTNLLLSLLILTLISWVLSRQLQRPLGRLQSASRAVAQGITETRVSQSIGHSPWEFQQLAADFDNMAEQIQGLIEEQRKLVRTLSHELKTPLTRQALALHLASHTDVAQERTQWLVRAEQEAQLMDSMIEKILELSRLCSLHCDVVLQPLDVQAYLSQQTEQFRPHLQPTQQLRFVPSGQDEWIRGDRVLLGSILDNLLTNATKYAGEQCCITVMTKKQDRQVKIIVMDDGPGVESEQLEAIFRPFYQTMSTLSSRHGYGLGLSIVQQSVEKMHGHVSAENNQGLVVTLSFPVYLPSVSNNSQY</sequence>
<keyword evidence="7" id="KW-0547">Nucleotide-binding</keyword>
<evidence type="ECO:0000313" key="13">
    <source>
        <dbReference type="EMBL" id="MBC5851615.1"/>
    </source>
</evidence>
<keyword evidence="14" id="KW-1185">Reference proteome</keyword>
<dbReference type="InterPro" id="IPR036097">
    <property type="entry name" value="HisK_dim/P_sf"/>
</dbReference>
<feature type="domain" description="Histidine kinase" evidence="11">
    <location>
        <begin position="243"/>
        <end position="455"/>
    </location>
</feature>
<evidence type="ECO:0000256" key="5">
    <source>
        <dbReference type="ARBA" id="ARBA00022553"/>
    </source>
</evidence>
<reference evidence="13" key="1">
    <citation type="submission" date="2020-08" db="EMBL/GenBank/DDBJ databases">
        <title>Genome Sequencing and Pan-Genome Analysis of Migratory bird Vibrio Strains, Inner Mongolia.</title>
        <authorList>
            <person name="Zheng L."/>
        </authorList>
    </citation>
    <scope>NUCLEOTIDE SEQUENCE</scope>
    <source>
        <strain evidence="13">M13F</strain>
    </source>
</reference>
<dbReference type="Gene3D" id="3.30.565.10">
    <property type="entry name" value="Histidine kinase-like ATPase, C-terminal domain"/>
    <property type="match status" value="1"/>
</dbReference>
<keyword evidence="4" id="KW-1003">Cell membrane</keyword>
<evidence type="ECO:0000256" key="6">
    <source>
        <dbReference type="ARBA" id="ARBA00022679"/>
    </source>
</evidence>
<evidence type="ECO:0000256" key="9">
    <source>
        <dbReference type="ARBA" id="ARBA00022840"/>
    </source>
</evidence>
<dbReference type="InterPro" id="IPR003660">
    <property type="entry name" value="HAMP_dom"/>
</dbReference>
<dbReference type="Pfam" id="PF16750">
    <property type="entry name" value="HK_sensor"/>
    <property type="match status" value="1"/>
</dbReference>
<evidence type="ECO:0000256" key="7">
    <source>
        <dbReference type="ARBA" id="ARBA00022741"/>
    </source>
</evidence>
<evidence type="ECO:0000259" key="11">
    <source>
        <dbReference type="PROSITE" id="PS50109"/>
    </source>
</evidence>
<dbReference type="GO" id="GO:0000155">
    <property type="term" value="F:phosphorelay sensor kinase activity"/>
    <property type="evidence" value="ECO:0007669"/>
    <property type="project" value="InterPro"/>
</dbReference>
<dbReference type="Gene3D" id="1.10.287.130">
    <property type="match status" value="1"/>
</dbReference>
<dbReference type="Gene3D" id="3.30.450.170">
    <property type="entry name" value="Two-component histidine kinase, sensor domain"/>
    <property type="match status" value="1"/>
</dbReference>
<keyword evidence="5" id="KW-0597">Phosphoprotein</keyword>
<dbReference type="PRINTS" id="PR00344">
    <property type="entry name" value="BCTRLSENSOR"/>
</dbReference>
<dbReference type="CDD" id="cd00075">
    <property type="entry name" value="HATPase"/>
    <property type="match status" value="1"/>
</dbReference>
<evidence type="ECO:0000256" key="1">
    <source>
        <dbReference type="ARBA" id="ARBA00000085"/>
    </source>
</evidence>
<dbReference type="InterPro" id="IPR004358">
    <property type="entry name" value="Sig_transdc_His_kin-like_C"/>
</dbReference>
<dbReference type="GO" id="GO:0005524">
    <property type="term" value="F:ATP binding"/>
    <property type="evidence" value="ECO:0007669"/>
    <property type="project" value="UniProtKB-KW"/>
</dbReference>
<dbReference type="SMART" id="SM00388">
    <property type="entry name" value="HisKA"/>
    <property type="match status" value="1"/>
</dbReference>
<keyword evidence="8 13" id="KW-0418">Kinase</keyword>
<dbReference type="PROSITE" id="PS50109">
    <property type="entry name" value="HIS_KIN"/>
    <property type="match status" value="1"/>
</dbReference>
<dbReference type="CDD" id="cd06225">
    <property type="entry name" value="HAMP"/>
    <property type="match status" value="1"/>
</dbReference>
<dbReference type="InterPro" id="IPR003594">
    <property type="entry name" value="HATPase_dom"/>
</dbReference>
<dbReference type="InterPro" id="IPR038428">
    <property type="entry name" value="HK_sensor_dom_sf"/>
</dbReference>
<name>A0A9X0UI88_VIBME</name>
<evidence type="ECO:0000256" key="10">
    <source>
        <dbReference type="SAM" id="Phobius"/>
    </source>
</evidence>
<dbReference type="InterPro" id="IPR036890">
    <property type="entry name" value="HATPase_C_sf"/>
</dbReference>
<keyword evidence="9" id="KW-0067">ATP-binding</keyword>
<comment type="catalytic activity">
    <reaction evidence="1">
        <text>ATP + protein L-histidine = ADP + protein N-phospho-L-histidine.</text>
        <dbReference type="EC" id="2.7.13.3"/>
    </reaction>
</comment>
<dbReference type="Proteomes" id="UP000615796">
    <property type="component" value="Unassembled WGS sequence"/>
</dbReference>
<keyword evidence="10" id="KW-1133">Transmembrane helix</keyword>
<dbReference type="InterPro" id="IPR031930">
    <property type="entry name" value="HK_sensor"/>
</dbReference>
<protein>
    <recommendedName>
        <fullName evidence="3">histidine kinase</fullName>
        <ecNumber evidence="3">2.7.13.3</ecNumber>
    </recommendedName>
</protein>
<evidence type="ECO:0000256" key="8">
    <source>
        <dbReference type="ARBA" id="ARBA00022777"/>
    </source>
</evidence>
<dbReference type="InterPro" id="IPR050980">
    <property type="entry name" value="2C_sensor_his_kinase"/>
</dbReference>
<evidence type="ECO:0000256" key="2">
    <source>
        <dbReference type="ARBA" id="ARBA00004651"/>
    </source>
</evidence>
<keyword evidence="10" id="KW-0472">Membrane</keyword>
<keyword evidence="10" id="KW-0812">Transmembrane</keyword>
<comment type="subcellular location">
    <subcellularLocation>
        <location evidence="2">Cell membrane</location>
        <topology evidence="2">Multi-pass membrane protein</topology>
    </subcellularLocation>
</comment>
<evidence type="ECO:0000256" key="4">
    <source>
        <dbReference type="ARBA" id="ARBA00022475"/>
    </source>
</evidence>
<dbReference type="GO" id="GO:0005886">
    <property type="term" value="C:plasma membrane"/>
    <property type="evidence" value="ECO:0007669"/>
    <property type="project" value="UniProtKB-SubCell"/>
</dbReference>
<dbReference type="CDD" id="cd00082">
    <property type="entry name" value="HisKA"/>
    <property type="match status" value="1"/>
</dbReference>
<dbReference type="Pfam" id="PF02518">
    <property type="entry name" value="HATPase_c"/>
    <property type="match status" value="1"/>
</dbReference>
<dbReference type="EC" id="2.7.13.3" evidence="3"/>
<proteinExistence type="predicted"/>
<gene>
    <name evidence="13" type="ORF">H8Q88_11950</name>
</gene>
<accession>A0A9X0UI88</accession>
<dbReference type="Pfam" id="PF00512">
    <property type="entry name" value="HisKA"/>
    <property type="match status" value="1"/>
</dbReference>
<dbReference type="SUPFAM" id="SSF55874">
    <property type="entry name" value="ATPase domain of HSP90 chaperone/DNA topoisomerase II/histidine kinase"/>
    <property type="match status" value="1"/>
</dbReference>
<dbReference type="EMBL" id="JACRUP010000007">
    <property type="protein sequence ID" value="MBC5851615.1"/>
    <property type="molecule type" value="Genomic_DNA"/>
</dbReference>
<evidence type="ECO:0000256" key="3">
    <source>
        <dbReference type="ARBA" id="ARBA00012438"/>
    </source>
</evidence>
<feature type="transmembrane region" description="Helical" evidence="10">
    <location>
        <begin position="20"/>
        <end position="41"/>
    </location>
</feature>
<dbReference type="InterPro" id="IPR005467">
    <property type="entry name" value="His_kinase_dom"/>
</dbReference>
<dbReference type="Pfam" id="PF00672">
    <property type="entry name" value="HAMP"/>
    <property type="match status" value="1"/>
</dbReference>
<dbReference type="SMART" id="SM00387">
    <property type="entry name" value="HATPase_c"/>
    <property type="match status" value="1"/>
</dbReference>
<keyword evidence="6" id="KW-0808">Transferase</keyword>
<dbReference type="PROSITE" id="PS50885">
    <property type="entry name" value="HAMP"/>
    <property type="match status" value="1"/>
</dbReference>
<dbReference type="PANTHER" id="PTHR44936:SF10">
    <property type="entry name" value="SENSOR PROTEIN RSTB"/>
    <property type="match status" value="1"/>
</dbReference>
<evidence type="ECO:0000259" key="12">
    <source>
        <dbReference type="PROSITE" id="PS50885"/>
    </source>
</evidence>
<organism evidence="13 14">
    <name type="scientific">Vibrio metschnikovii</name>
    <dbReference type="NCBI Taxonomy" id="28172"/>
    <lineage>
        <taxon>Bacteria</taxon>
        <taxon>Pseudomonadati</taxon>
        <taxon>Pseudomonadota</taxon>
        <taxon>Gammaproteobacteria</taxon>
        <taxon>Vibrionales</taxon>
        <taxon>Vibrionaceae</taxon>
        <taxon>Vibrio</taxon>
    </lineage>
</organism>
<dbReference type="PANTHER" id="PTHR44936">
    <property type="entry name" value="SENSOR PROTEIN CREC"/>
    <property type="match status" value="1"/>
</dbReference>
<comment type="caution">
    <text evidence="13">The sequence shown here is derived from an EMBL/GenBank/DDBJ whole genome shotgun (WGS) entry which is preliminary data.</text>
</comment>
<feature type="domain" description="HAMP" evidence="12">
    <location>
        <begin position="180"/>
        <end position="235"/>
    </location>
</feature>
<dbReference type="Gene3D" id="6.10.340.10">
    <property type="match status" value="1"/>
</dbReference>
<feature type="transmembrane region" description="Helical" evidence="10">
    <location>
        <begin position="157"/>
        <end position="178"/>
    </location>
</feature>
<dbReference type="SUPFAM" id="SSF47384">
    <property type="entry name" value="Homodimeric domain of signal transducing histidine kinase"/>
    <property type="match status" value="1"/>
</dbReference>
<dbReference type="SMART" id="SM00304">
    <property type="entry name" value="HAMP"/>
    <property type="match status" value="1"/>
</dbReference>
<dbReference type="InterPro" id="IPR003661">
    <property type="entry name" value="HisK_dim/P_dom"/>
</dbReference>
<dbReference type="AlphaFoldDB" id="A0A9X0UI88"/>